<dbReference type="SUPFAM" id="SSF52343">
    <property type="entry name" value="Ferredoxin reductase-like, C-terminal NADP-linked domain"/>
    <property type="match status" value="1"/>
</dbReference>
<evidence type="ECO:0000256" key="3">
    <source>
        <dbReference type="ARBA" id="ARBA00022643"/>
    </source>
</evidence>
<evidence type="ECO:0000256" key="2">
    <source>
        <dbReference type="ARBA" id="ARBA00022630"/>
    </source>
</evidence>
<dbReference type="InterPro" id="IPR039261">
    <property type="entry name" value="FNR_nucleotide-bd"/>
</dbReference>
<dbReference type="SUPFAM" id="SSF63380">
    <property type="entry name" value="Riboflavin synthase domain-like"/>
    <property type="match status" value="1"/>
</dbReference>
<dbReference type="SUPFAM" id="SSF52218">
    <property type="entry name" value="Flavoproteins"/>
    <property type="match status" value="1"/>
</dbReference>
<evidence type="ECO:0000259" key="6">
    <source>
        <dbReference type="PROSITE" id="PS51384"/>
    </source>
</evidence>
<dbReference type="GO" id="GO:0016491">
    <property type="term" value="F:oxidoreductase activity"/>
    <property type="evidence" value="ECO:0007669"/>
    <property type="project" value="InterPro"/>
</dbReference>
<dbReference type="GO" id="GO:0050660">
    <property type="term" value="F:flavin adenine dinucleotide binding"/>
    <property type="evidence" value="ECO:0007669"/>
    <property type="project" value="TreeGrafter"/>
</dbReference>
<dbReference type="InterPro" id="IPR001709">
    <property type="entry name" value="Flavoprot_Pyr_Nucl_cyt_Rdtase"/>
</dbReference>
<dbReference type="PRINTS" id="PR00371">
    <property type="entry name" value="FPNCR"/>
</dbReference>
<keyword evidence="2" id="KW-0285">Flavoprotein</keyword>
<sequence>MFNGILKKQDDSVYKDGVIILYGTKTGNAKVISKELKKQLKKLDINPVTMNMKKADTSILEKVSKAFFIVSTHGDGEPPASAKKFFKQLHSNKMSALNHLDFSVCGLGDSSYDEFCEASKTLNKQLLKLGANAIVKRAECDADFGKTAAKWIKKIKNQFESSAESVIEEENISFATNDENLYEGKLVTCEKLSKAENGNYTYHIELSDFNKPISFYPGDLIEIMPSNPLWLVEEIAQKLNAPEFNDELIHRKEICRLSPLTIKAYAWLTNNKEVDTLIIDKERLKNFVDRANFLDLITDYPLDCSAREIIDILPNLTGRQYSIANYPTKSDDSLHLMIKTVRFDYRERKHEGAASVYTNEFLKLGESIQFKYIKSKEYYLPQDISTPLILIGAGTGYAPLRGYLQQWYMQKPSSKAWVIWGEQKHKLSHKYNIELKTLQKKTKLLHVDCVSSRDKDTKTYVQDQIMSNPKQFMKFIKKGASIYVCGSKEMGADVENTIARMLESSNTTLDALKNKNRYITSVY</sequence>
<feature type="domain" description="FAD-binding FR-type" evidence="6">
    <location>
        <begin position="179"/>
        <end position="381"/>
    </location>
</feature>
<dbReference type="InterPro" id="IPR001094">
    <property type="entry name" value="Flavdoxin-like"/>
</dbReference>
<dbReference type="PANTHER" id="PTHR19384:SF128">
    <property type="entry name" value="NADPH OXIDOREDUCTASE A"/>
    <property type="match status" value="1"/>
</dbReference>
<dbReference type="InterPro" id="IPR017938">
    <property type="entry name" value="Riboflavin_synthase-like_b-brl"/>
</dbReference>
<dbReference type="PRINTS" id="PR00369">
    <property type="entry name" value="FLAVODOXIN"/>
</dbReference>
<keyword evidence="4" id="KW-0028">Amino-acid biosynthesis</keyword>
<keyword evidence="4" id="KW-0198">Cysteine biosynthesis</keyword>
<evidence type="ECO:0000256" key="1">
    <source>
        <dbReference type="ARBA" id="ARBA00001917"/>
    </source>
</evidence>
<dbReference type="GO" id="GO:0010181">
    <property type="term" value="F:FMN binding"/>
    <property type="evidence" value="ECO:0007669"/>
    <property type="project" value="InterPro"/>
</dbReference>
<feature type="domain" description="Flavodoxin-like" evidence="5">
    <location>
        <begin position="18"/>
        <end position="156"/>
    </location>
</feature>
<keyword evidence="3" id="KW-0288">FMN</keyword>
<evidence type="ECO:0000256" key="4">
    <source>
        <dbReference type="ARBA" id="ARBA00023192"/>
    </source>
</evidence>
<dbReference type="GO" id="GO:0019344">
    <property type="term" value="P:cysteine biosynthetic process"/>
    <property type="evidence" value="ECO:0007669"/>
    <property type="project" value="UniProtKB-KW"/>
</dbReference>
<evidence type="ECO:0000259" key="5">
    <source>
        <dbReference type="PROSITE" id="PS50902"/>
    </source>
</evidence>
<comment type="caution">
    <text evidence="7">The sequence shown here is derived from an EMBL/GenBank/DDBJ whole genome shotgun (WGS) entry which is preliminary data.</text>
</comment>
<accession>A0AAE3SGZ9</accession>
<protein>
    <submittedName>
        <fullName evidence="7">Flavodoxin domain-containing protein</fullName>
    </submittedName>
</protein>
<evidence type="ECO:0000313" key="7">
    <source>
        <dbReference type="EMBL" id="MCW3789013.1"/>
    </source>
</evidence>
<dbReference type="Gene3D" id="3.40.50.360">
    <property type="match status" value="1"/>
</dbReference>
<dbReference type="InterPro" id="IPR023173">
    <property type="entry name" value="NADPH_Cyt_P450_Rdtase_alpha"/>
</dbReference>
<dbReference type="AlphaFoldDB" id="A0AAE3SGZ9"/>
<comment type="cofactor">
    <cofactor evidence="1">
        <name>FMN</name>
        <dbReference type="ChEBI" id="CHEBI:58210"/>
    </cofactor>
</comment>
<dbReference type="Pfam" id="PF00258">
    <property type="entry name" value="Flavodoxin_1"/>
    <property type="match status" value="1"/>
</dbReference>
<dbReference type="PROSITE" id="PS50902">
    <property type="entry name" value="FLAVODOXIN_LIKE"/>
    <property type="match status" value="1"/>
</dbReference>
<dbReference type="PROSITE" id="PS51384">
    <property type="entry name" value="FAD_FR"/>
    <property type="match status" value="1"/>
</dbReference>
<dbReference type="Pfam" id="PF00175">
    <property type="entry name" value="NAD_binding_1"/>
    <property type="match status" value="1"/>
</dbReference>
<dbReference type="InterPro" id="IPR017927">
    <property type="entry name" value="FAD-bd_FR_type"/>
</dbReference>
<dbReference type="PANTHER" id="PTHR19384">
    <property type="entry name" value="NITRIC OXIDE SYNTHASE-RELATED"/>
    <property type="match status" value="1"/>
</dbReference>
<dbReference type="InterPro" id="IPR001433">
    <property type="entry name" value="OxRdtase_FAD/NAD-bd"/>
</dbReference>
<evidence type="ECO:0000313" key="8">
    <source>
        <dbReference type="Proteomes" id="UP001209229"/>
    </source>
</evidence>
<dbReference type="RefSeq" id="WP_301192569.1">
    <property type="nucleotide sequence ID" value="NZ_JAPDPJ010000077.1"/>
</dbReference>
<dbReference type="Gene3D" id="2.40.30.10">
    <property type="entry name" value="Translation factors"/>
    <property type="match status" value="1"/>
</dbReference>
<dbReference type="InterPro" id="IPR029039">
    <property type="entry name" value="Flavoprotein-like_sf"/>
</dbReference>
<dbReference type="Gene3D" id="3.40.50.80">
    <property type="entry name" value="Nucleotide-binding domain of ferredoxin-NADP reductase (FNR) module"/>
    <property type="match status" value="1"/>
</dbReference>
<dbReference type="Proteomes" id="UP001209229">
    <property type="component" value="Unassembled WGS sequence"/>
</dbReference>
<dbReference type="GO" id="GO:0005829">
    <property type="term" value="C:cytosol"/>
    <property type="evidence" value="ECO:0007669"/>
    <property type="project" value="TreeGrafter"/>
</dbReference>
<name>A0AAE3SGZ9_9BACT</name>
<dbReference type="Gene3D" id="1.20.990.10">
    <property type="entry name" value="NADPH-cytochrome p450 Reductase, Chain A, domain 3"/>
    <property type="match status" value="1"/>
</dbReference>
<gene>
    <name evidence="7" type="ORF">OM075_21275</name>
</gene>
<proteinExistence type="predicted"/>
<reference evidence="7" key="1">
    <citation type="submission" date="2022-10" db="EMBL/GenBank/DDBJ databases">
        <authorList>
            <person name="Yu W.X."/>
        </authorList>
    </citation>
    <scope>NUCLEOTIDE SEQUENCE</scope>
    <source>
        <strain evidence="7">AAT</strain>
    </source>
</reference>
<keyword evidence="8" id="KW-1185">Reference proteome</keyword>
<organism evidence="7 8">
    <name type="scientific">Plebeiibacterium sediminum</name>
    <dbReference type="NCBI Taxonomy" id="2992112"/>
    <lineage>
        <taxon>Bacteria</taxon>
        <taxon>Pseudomonadati</taxon>
        <taxon>Bacteroidota</taxon>
        <taxon>Bacteroidia</taxon>
        <taxon>Marinilabiliales</taxon>
        <taxon>Marinilabiliaceae</taxon>
        <taxon>Plebeiibacterium</taxon>
    </lineage>
</organism>
<dbReference type="InterPro" id="IPR008254">
    <property type="entry name" value="Flavodoxin/NO_synth"/>
</dbReference>
<dbReference type="EMBL" id="JAPDPJ010000077">
    <property type="protein sequence ID" value="MCW3789013.1"/>
    <property type="molecule type" value="Genomic_DNA"/>
</dbReference>